<dbReference type="GO" id="GO:0006260">
    <property type="term" value="P:DNA replication"/>
    <property type="evidence" value="ECO:0007669"/>
    <property type="project" value="UniProtKB-KW"/>
</dbReference>
<keyword evidence="6" id="KW-0227">DNA damage</keyword>
<dbReference type="GO" id="GO:0046872">
    <property type="term" value="F:metal ion binding"/>
    <property type="evidence" value="ECO:0007669"/>
    <property type="project" value="UniProtKB-KW"/>
</dbReference>
<dbReference type="CDD" id="cd03425">
    <property type="entry name" value="NUDIX_MutT_NudA_like"/>
    <property type="match status" value="1"/>
</dbReference>
<accession>K6VS50</accession>
<keyword evidence="16" id="KW-1185">Reference proteome</keyword>
<dbReference type="InterPro" id="IPR020084">
    <property type="entry name" value="NUDIX_hydrolase_CS"/>
</dbReference>
<keyword evidence="5" id="KW-0479">Metal-binding</keyword>
<evidence type="ECO:0000313" key="16">
    <source>
        <dbReference type="Proteomes" id="UP000008495"/>
    </source>
</evidence>
<proteinExistence type="inferred from homology"/>
<dbReference type="InterPro" id="IPR000086">
    <property type="entry name" value="NUDIX_hydrolase_dom"/>
</dbReference>
<dbReference type="Proteomes" id="UP000008495">
    <property type="component" value="Unassembled WGS sequence"/>
</dbReference>
<keyword evidence="3" id="KW-0515">Mutator protein</keyword>
<evidence type="ECO:0000256" key="9">
    <source>
        <dbReference type="ARBA" id="ARBA00023204"/>
    </source>
</evidence>
<dbReference type="GO" id="GO:0006281">
    <property type="term" value="P:DNA repair"/>
    <property type="evidence" value="ECO:0007669"/>
    <property type="project" value="UniProtKB-KW"/>
</dbReference>
<evidence type="ECO:0000256" key="13">
    <source>
        <dbReference type="SAM" id="MobiDB-lite"/>
    </source>
</evidence>
<dbReference type="EMBL" id="BAGZ01000008">
    <property type="protein sequence ID" value="GAB78165.1"/>
    <property type="molecule type" value="Genomic_DNA"/>
</dbReference>
<evidence type="ECO:0000256" key="1">
    <source>
        <dbReference type="ARBA" id="ARBA00001946"/>
    </source>
</evidence>
<evidence type="ECO:0000256" key="12">
    <source>
        <dbReference type="RuleBase" id="RU003476"/>
    </source>
</evidence>
<reference evidence="15 16" key="1">
    <citation type="submission" date="2012-08" db="EMBL/GenBank/DDBJ databases">
        <title>Whole genome shotgun sequence of Austwickia chelonae NBRC 105200.</title>
        <authorList>
            <person name="Yoshida I."/>
            <person name="Hosoyama A."/>
            <person name="Tsuchikane K."/>
            <person name="Katsumata H."/>
            <person name="Ando Y."/>
            <person name="Ohji S."/>
            <person name="Hamada M."/>
            <person name="Tamura T."/>
            <person name="Yamazoe A."/>
            <person name="Yamazaki S."/>
            <person name="Fujita N."/>
        </authorList>
    </citation>
    <scope>NUCLEOTIDE SEQUENCE [LARGE SCALE GENOMIC DNA]</scope>
    <source>
        <strain evidence="15 16">NBRC 105200</strain>
    </source>
</reference>
<feature type="region of interest" description="Disordered" evidence="13">
    <location>
        <begin position="13"/>
        <end position="57"/>
    </location>
</feature>
<keyword evidence="8" id="KW-0460">Magnesium</keyword>
<keyword evidence="7 12" id="KW-0378">Hydrolase</keyword>
<gene>
    <name evidence="15" type="ORF">AUCHE_08_04100</name>
</gene>
<dbReference type="SUPFAM" id="SSF55811">
    <property type="entry name" value="Nudix"/>
    <property type="match status" value="1"/>
</dbReference>
<dbReference type="AlphaFoldDB" id="K6VS50"/>
<sequence length="207" mass="22997">MYLAVQTLFQTCPGIPVKDQSPRRPHRRRTHPTTWQTDPMTRDQDHSAPATGPTVPGYRPYGDDQHIGVVGIALVDCLDQPTQLLSARRNGPPALAGRWELPGGKVEPGESWESAAHREIREELGVDIRLGDFLPGPGPGQLWRLGPRHVMAVWLAEATLGTPRAHQDHDEIRWLTGQRIHDVDWLEGDLPAVDALKDRLPGGPDIR</sequence>
<evidence type="ECO:0000256" key="5">
    <source>
        <dbReference type="ARBA" id="ARBA00022723"/>
    </source>
</evidence>
<dbReference type="GO" id="GO:0044716">
    <property type="term" value="F:8-oxo-GDP phosphatase activity"/>
    <property type="evidence" value="ECO:0007669"/>
    <property type="project" value="TreeGrafter"/>
</dbReference>
<dbReference type="PRINTS" id="PR00502">
    <property type="entry name" value="NUDIXFAMILY"/>
</dbReference>
<evidence type="ECO:0000256" key="3">
    <source>
        <dbReference type="ARBA" id="ARBA00022457"/>
    </source>
</evidence>
<dbReference type="eggNOG" id="COG0494">
    <property type="taxonomic scope" value="Bacteria"/>
</dbReference>
<dbReference type="STRING" id="100225.SAMN05421595_0686"/>
<evidence type="ECO:0000313" key="15">
    <source>
        <dbReference type="EMBL" id="GAB78165.1"/>
    </source>
</evidence>
<dbReference type="GO" id="GO:0008413">
    <property type="term" value="F:8-oxo-7,8-dihydroguanosine triphosphate pyrophosphatase activity"/>
    <property type="evidence" value="ECO:0007669"/>
    <property type="project" value="TreeGrafter"/>
</dbReference>
<evidence type="ECO:0000256" key="7">
    <source>
        <dbReference type="ARBA" id="ARBA00022801"/>
    </source>
</evidence>
<dbReference type="Pfam" id="PF00293">
    <property type="entry name" value="NUDIX"/>
    <property type="match status" value="1"/>
</dbReference>
<comment type="caution">
    <text evidence="15">The sequence shown here is derived from an EMBL/GenBank/DDBJ whole genome shotgun (WGS) entry which is preliminary data.</text>
</comment>
<dbReference type="PANTHER" id="PTHR47707:SF1">
    <property type="entry name" value="NUDIX HYDROLASE FAMILY PROTEIN"/>
    <property type="match status" value="1"/>
</dbReference>
<evidence type="ECO:0000256" key="2">
    <source>
        <dbReference type="ARBA" id="ARBA00005582"/>
    </source>
</evidence>
<feature type="domain" description="Nudix hydrolase" evidence="14">
    <location>
        <begin position="64"/>
        <end position="197"/>
    </location>
</feature>
<keyword evidence="9" id="KW-0234">DNA repair</keyword>
<dbReference type="InterPro" id="IPR047127">
    <property type="entry name" value="MutT-like"/>
</dbReference>
<dbReference type="EC" id="3.6.1.55" evidence="11"/>
<dbReference type="InterPro" id="IPR020476">
    <property type="entry name" value="Nudix_hydrolase"/>
</dbReference>
<dbReference type="PROSITE" id="PS51462">
    <property type="entry name" value="NUDIX"/>
    <property type="match status" value="1"/>
</dbReference>
<comment type="cofactor">
    <cofactor evidence="1">
        <name>Mg(2+)</name>
        <dbReference type="ChEBI" id="CHEBI:18420"/>
    </cofactor>
</comment>
<protein>
    <recommendedName>
        <fullName evidence="11">8-oxo-dGTP diphosphatase</fullName>
        <ecNumber evidence="11">3.6.1.55</ecNumber>
    </recommendedName>
</protein>
<dbReference type="GO" id="GO:0044715">
    <property type="term" value="F:8-oxo-dGDP phosphatase activity"/>
    <property type="evidence" value="ECO:0007669"/>
    <property type="project" value="TreeGrafter"/>
</dbReference>
<dbReference type="PANTHER" id="PTHR47707">
    <property type="entry name" value="8-OXO-DGTP DIPHOSPHATASE"/>
    <property type="match status" value="1"/>
</dbReference>
<evidence type="ECO:0000256" key="11">
    <source>
        <dbReference type="ARBA" id="ARBA00038905"/>
    </source>
</evidence>
<evidence type="ECO:0000256" key="8">
    <source>
        <dbReference type="ARBA" id="ARBA00022842"/>
    </source>
</evidence>
<comment type="catalytic activity">
    <reaction evidence="10">
        <text>8-oxo-dGTP + H2O = 8-oxo-dGMP + diphosphate + H(+)</text>
        <dbReference type="Rhea" id="RHEA:31575"/>
        <dbReference type="ChEBI" id="CHEBI:15377"/>
        <dbReference type="ChEBI" id="CHEBI:15378"/>
        <dbReference type="ChEBI" id="CHEBI:33019"/>
        <dbReference type="ChEBI" id="CHEBI:63224"/>
        <dbReference type="ChEBI" id="CHEBI:77896"/>
        <dbReference type="EC" id="3.6.1.55"/>
    </reaction>
</comment>
<evidence type="ECO:0000259" key="14">
    <source>
        <dbReference type="PROSITE" id="PS51462"/>
    </source>
</evidence>
<dbReference type="InterPro" id="IPR015797">
    <property type="entry name" value="NUDIX_hydrolase-like_dom_sf"/>
</dbReference>
<dbReference type="GO" id="GO:0035539">
    <property type="term" value="F:8-oxo-7,8-dihydrodeoxyguanosine triphosphate pyrophosphatase activity"/>
    <property type="evidence" value="ECO:0007669"/>
    <property type="project" value="UniProtKB-EC"/>
</dbReference>
<dbReference type="PROSITE" id="PS00893">
    <property type="entry name" value="NUDIX_BOX"/>
    <property type="match status" value="1"/>
</dbReference>
<evidence type="ECO:0000256" key="4">
    <source>
        <dbReference type="ARBA" id="ARBA00022705"/>
    </source>
</evidence>
<name>K6VS50_9MICO</name>
<evidence type="ECO:0000256" key="6">
    <source>
        <dbReference type="ARBA" id="ARBA00022763"/>
    </source>
</evidence>
<evidence type="ECO:0000256" key="10">
    <source>
        <dbReference type="ARBA" id="ARBA00035861"/>
    </source>
</evidence>
<comment type="similarity">
    <text evidence="2 12">Belongs to the Nudix hydrolase family.</text>
</comment>
<organism evidence="15 16">
    <name type="scientific">Austwickia chelonae NBRC 105200</name>
    <dbReference type="NCBI Taxonomy" id="1184607"/>
    <lineage>
        <taxon>Bacteria</taxon>
        <taxon>Bacillati</taxon>
        <taxon>Actinomycetota</taxon>
        <taxon>Actinomycetes</taxon>
        <taxon>Micrococcales</taxon>
        <taxon>Dermatophilaceae</taxon>
        <taxon>Austwickia</taxon>
    </lineage>
</organism>
<dbReference type="Gene3D" id="3.90.79.10">
    <property type="entry name" value="Nucleoside Triphosphate Pyrophosphohydrolase"/>
    <property type="match status" value="1"/>
</dbReference>
<keyword evidence="4" id="KW-0235">DNA replication</keyword>